<proteinExistence type="predicted"/>
<dbReference type="Proteomes" id="UP000829720">
    <property type="component" value="Unassembled WGS sequence"/>
</dbReference>
<feature type="compositionally biased region" description="Polar residues" evidence="1">
    <location>
        <begin position="263"/>
        <end position="279"/>
    </location>
</feature>
<protein>
    <recommendedName>
        <fullName evidence="2">Mif2/CENP-C cupin domain-containing protein</fullName>
    </recommendedName>
</protein>
<organism evidence="3 4">
    <name type="scientific">Albula goreensis</name>
    <dbReference type="NCBI Taxonomy" id="1534307"/>
    <lineage>
        <taxon>Eukaryota</taxon>
        <taxon>Metazoa</taxon>
        <taxon>Chordata</taxon>
        <taxon>Craniata</taxon>
        <taxon>Vertebrata</taxon>
        <taxon>Euteleostomi</taxon>
        <taxon>Actinopterygii</taxon>
        <taxon>Neopterygii</taxon>
        <taxon>Teleostei</taxon>
        <taxon>Albuliformes</taxon>
        <taxon>Albulidae</taxon>
        <taxon>Albula</taxon>
    </lineage>
</organism>
<evidence type="ECO:0000313" key="3">
    <source>
        <dbReference type="EMBL" id="KAI1888916.1"/>
    </source>
</evidence>
<feature type="region of interest" description="Disordered" evidence="1">
    <location>
        <begin position="1"/>
        <end position="219"/>
    </location>
</feature>
<comment type="caution">
    <text evidence="3">The sequence shown here is derived from an EMBL/GenBank/DDBJ whole genome shotgun (WGS) entry which is preliminary data.</text>
</comment>
<reference evidence="3" key="1">
    <citation type="submission" date="2021-01" db="EMBL/GenBank/DDBJ databases">
        <authorList>
            <person name="Zahm M."/>
            <person name="Roques C."/>
            <person name="Cabau C."/>
            <person name="Klopp C."/>
            <person name="Donnadieu C."/>
            <person name="Jouanno E."/>
            <person name="Lampietro C."/>
            <person name="Louis A."/>
            <person name="Herpin A."/>
            <person name="Echchiki A."/>
            <person name="Berthelot C."/>
            <person name="Parey E."/>
            <person name="Roest-Crollius H."/>
            <person name="Braasch I."/>
            <person name="Postlethwait J."/>
            <person name="Bobe J."/>
            <person name="Montfort J."/>
            <person name="Bouchez O."/>
            <person name="Begum T."/>
            <person name="Mejri S."/>
            <person name="Adams A."/>
            <person name="Chen W.-J."/>
            <person name="Guiguen Y."/>
        </authorList>
    </citation>
    <scope>NUCLEOTIDE SEQUENCE</scope>
    <source>
        <tissue evidence="3">Blood</tissue>
    </source>
</reference>
<sequence>MCNNELHSSGTNRRKKANKTPPAPAPVLSPAAEDDVPLEGTRKRSKRVSNQSSGKMTQISKRKSQSTRHNQKSKKTVPEFPSLPEESEGNGNDFSGVDDGYSEPSPNPDQHYSPTPGHDSQRVFDDACTRHKLNRRLDQQRLSTHRRLQSHSVSPSPDRQQRTVYAYGESEVFDESSPPSDKLTAEGLPKQRKRPKSSQRTFKKGTDGLTSENHKEKSLQSFIKRNHSLAPKNIKTTLASFGAIFTPVSTAAKRSASRRPLNYPSTLSPQGDHSGVSKRSSAVFNGYQHGSDYPTNEPIANFVSSKAIADICPNCPRAVHGKRSGTVPLTMDSARIPQFDELQSEVDRCKGFESGPSSMIELEKSLPSCQSIPHALSGRQMCGPPLRPITLQVEDREDLVKWLSNVWTTPDGAQIITPEHFQWYAYRGRAMGFRTDMIYETFSNGKILLGSYMTKPLQVDNNAILVFNILTSLVCITINGVKTDLTCGETFVVPCGHAYGMRNLTAEPAVLFYHRMVAEPSDLGD</sequence>
<dbReference type="Gene3D" id="2.60.120.10">
    <property type="entry name" value="Jelly Rolls"/>
    <property type="match status" value="1"/>
</dbReference>
<feature type="compositionally biased region" description="Basic and acidic residues" evidence="1">
    <location>
        <begin position="119"/>
        <end position="139"/>
    </location>
</feature>
<feature type="domain" description="Mif2/CENP-C cupin" evidence="2">
    <location>
        <begin position="441"/>
        <end position="513"/>
    </location>
</feature>
<feature type="compositionally biased region" description="Basic residues" evidence="1">
    <location>
        <begin position="60"/>
        <end position="75"/>
    </location>
</feature>
<evidence type="ECO:0000259" key="2">
    <source>
        <dbReference type="Pfam" id="PF11699"/>
    </source>
</evidence>
<name>A0A8T3CXA2_9TELE</name>
<accession>A0A8T3CXA2</accession>
<feature type="compositionally biased region" description="Polar residues" evidence="1">
    <location>
        <begin position="1"/>
        <end position="11"/>
    </location>
</feature>
<dbReference type="AlphaFoldDB" id="A0A8T3CXA2"/>
<keyword evidence="4" id="KW-1185">Reference proteome</keyword>
<dbReference type="Pfam" id="PF11699">
    <property type="entry name" value="CENP-C_C"/>
    <property type="match status" value="1"/>
</dbReference>
<evidence type="ECO:0000313" key="4">
    <source>
        <dbReference type="Proteomes" id="UP000829720"/>
    </source>
</evidence>
<gene>
    <name evidence="3" type="ORF">AGOR_G00173690</name>
</gene>
<dbReference type="InterPro" id="IPR014710">
    <property type="entry name" value="RmlC-like_jellyroll"/>
</dbReference>
<dbReference type="EMBL" id="JAERUA010000016">
    <property type="protein sequence ID" value="KAI1888916.1"/>
    <property type="molecule type" value="Genomic_DNA"/>
</dbReference>
<feature type="compositionally biased region" description="Basic residues" evidence="1">
    <location>
        <begin position="190"/>
        <end position="203"/>
    </location>
</feature>
<feature type="compositionally biased region" description="Polar residues" evidence="1">
    <location>
        <begin position="48"/>
        <end position="59"/>
    </location>
</feature>
<dbReference type="OrthoDB" id="1939643at2759"/>
<dbReference type="InterPro" id="IPR025974">
    <property type="entry name" value="Mif2/CENP-C_cupin"/>
</dbReference>
<evidence type="ECO:0000256" key="1">
    <source>
        <dbReference type="SAM" id="MobiDB-lite"/>
    </source>
</evidence>
<feature type="region of interest" description="Disordered" evidence="1">
    <location>
        <begin position="252"/>
        <end position="279"/>
    </location>
</feature>